<protein>
    <submittedName>
        <fullName evidence="2">Uncharacterized protein</fullName>
    </submittedName>
</protein>
<reference evidence="2" key="1">
    <citation type="submission" date="2020-06" db="EMBL/GenBank/DDBJ databases">
        <authorList>
            <consortium name="Plant Systems Biology data submission"/>
        </authorList>
    </citation>
    <scope>NUCLEOTIDE SEQUENCE</scope>
    <source>
        <strain evidence="2">D6</strain>
    </source>
</reference>
<name>A0A9N8ENH9_9STRA</name>
<dbReference type="EMBL" id="CAICTM010001626">
    <property type="protein sequence ID" value="CAB9525082.1"/>
    <property type="molecule type" value="Genomic_DNA"/>
</dbReference>
<feature type="compositionally biased region" description="Basic and acidic residues" evidence="1">
    <location>
        <begin position="215"/>
        <end position="229"/>
    </location>
</feature>
<feature type="region of interest" description="Disordered" evidence="1">
    <location>
        <begin position="142"/>
        <end position="165"/>
    </location>
</feature>
<keyword evidence="3" id="KW-1185">Reference proteome</keyword>
<evidence type="ECO:0000256" key="1">
    <source>
        <dbReference type="SAM" id="MobiDB-lite"/>
    </source>
</evidence>
<accession>A0A9N8ENH9</accession>
<dbReference type="Proteomes" id="UP001153069">
    <property type="component" value="Unassembled WGS sequence"/>
</dbReference>
<comment type="caution">
    <text evidence="2">The sequence shown here is derived from an EMBL/GenBank/DDBJ whole genome shotgun (WGS) entry which is preliminary data.</text>
</comment>
<dbReference type="AlphaFoldDB" id="A0A9N8ENH9"/>
<feature type="compositionally biased region" description="Basic and acidic residues" evidence="1">
    <location>
        <begin position="97"/>
        <end position="127"/>
    </location>
</feature>
<sequence length="229" mass="25982">MPKLKSLDLNFVNFPGIVSVSGFLNVLEYMKGWEFEVLTLVFLGTSLDEESSWEVCNTLSNKHIQVSALKLQFPGNMSITSMQALEQHLANRTPSHSIHDKTPTRESIHDKLRQQEGQKNPICREESVSGPDDFLLDHLRSKRQSAAKSGQDLDSNVTSEKKPTLFDKLQSQELTAKPQDKLAEDYLVERLKQNQAGGKRRREKNRIHMTCAARSDSHSSRKEDCQETS</sequence>
<feature type="compositionally biased region" description="Basic residues" evidence="1">
    <location>
        <begin position="198"/>
        <end position="207"/>
    </location>
</feature>
<feature type="compositionally biased region" description="Polar residues" evidence="1">
    <location>
        <begin position="146"/>
        <end position="158"/>
    </location>
</feature>
<organism evidence="2 3">
    <name type="scientific">Seminavis robusta</name>
    <dbReference type="NCBI Taxonomy" id="568900"/>
    <lineage>
        <taxon>Eukaryota</taxon>
        <taxon>Sar</taxon>
        <taxon>Stramenopiles</taxon>
        <taxon>Ochrophyta</taxon>
        <taxon>Bacillariophyta</taxon>
        <taxon>Bacillariophyceae</taxon>
        <taxon>Bacillariophycidae</taxon>
        <taxon>Naviculales</taxon>
        <taxon>Naviculaceae</taxon>
        <taxon>Seminavis</taxon>
    </lineage>
</organism>
<gene>
    <name evidence="2" type="ORF">SEMRO_1628_G286970.1</name>
</gene>
<evidence type="ECO:0000313" key="3">
    <source>
        <dbReference type="Proteomes" id="UP001153069"/>
    </source>
</evidence>
<feature type="region of interest" description="Disordered" evidence="1">
    <location>
        <begin position="90"/>
        <end position="129"/>
    </location>
</feature>
<evidence type="ECO:0000313" key="2">
    <source>
        <dbReference type="EMBL" id="CAB9525082.1"/>
    </source>
</evidence>
<proteinExistence type="predicted"/>
<feature type="region of interest" description="Disordered" evidence="1">
    <location>
        <begin position="192"/>
        <end position="229"/>
    </location>
</feature>